<dbReference type="EMBL" id="JAUSZI010000002">
    <property type="protein sequence ID" value="MDQ1030780.1"/>
    <property type="molecule type" value="Genomic_DNA"/>
</dbReference>
<accession>A0ABU0T4N9</accession>
<reference evidence="2 3" key="1">
    <citation type="submission" date="2023-07" db="EMBL/GenBank/DDBJ databases">
        <title>Comparative genomics of wheat-associated soil bacteria to identify genetic determinants of phenazine resistance.</title>
        <authorList>
            <person name="Mouncey N."/>
        </authorList>
    </citation>
    <scope>NUCLEOTIDE SEQUENCE [LARGE SCALE GENOMIC DNA]</scope>
    <source>
        <strain evidence="2 3">V2I4</strain>
    </source>
</reference>
<evidence type="ECO:0000313" key="3">
    <source>
        <dbReference type="Proteomes" id="UP001230328"/>
    </source>
</evidence>
<gene>
    <name evidence="2" type="ORF">QF035_008362</name>
</gene>
<feature type="region of interest" description="Disordered" evidence="1">
    <location>
        <begin position="1"/>
        <end position="25"/>
    </location>
</feature>
<sequence length="257" mass="27969">MILASRPWARVSRSGRRPRLPGEGVSLRSCDGRRVWAPLRSRPAMFPRAGRPTAVILKWMPAGYSRAQWTPDRSPPRPSHRELPTPGAPTQATPPPHARPPLLTSRPTPSPIRGAGNCATGHNEPAPESPHKPPSPEQHACSSPPAHANTSHPHQPASRTPRHQPASRTPRHQHPRRSPPPTPTPDSHHPTNSPPPTFTPPPPESSPPNPVRPPDQPRPTCTLAQHSRPTPRHITPVQAVAPATPFTPIPVRIIDAR</sequence>
<evidence type="ECO:0000313" key="2">
    <source>
        <dbReference type="EMBL" id="MDQ1030780.1"/>
    </source>
</evidence>
<organism evidence="2 3">
    <name type="scientific">Streptomyces umbrinus</name>
    <dbReference type="NCBI Taxonomy" id="67370"/>
    <lineage>
        <taxon>Bacteria</taxon>
        <taxon>Bacillati</taxon>
        <taxon>Actinomycetota</taxon>
        <taxon>Actinomycetes</taxon>
        <taxon>Kitasatosporales</taxon>
        <taxon>Streptomycetaceae</taxon>
        <taxon>Streptomyces</taxon>
        <taxon>Streptomyces phaeochromogenes group</taxon>
    </lineage>
</organism>
<proteinExistence type="predicted"/>
<feature type="region of interest" description="Disordered" evidence="1">
    <location>
        <begin position="66"/>
        <end position="257"/>
    </location>
</feature>
<dbReference type="Proteomes" id="UP001230328">
    <property type="component" value="Unassembled WGS sequence"/>
</dbReference>
<evidence type="ECO:0000256" key="1">
    <source>
        <dbReference type="SAM" id="MobiDB-lite"/>
    </source>
</evidence>
<name>A0ABU0T4N9_9ACTN</name>
<comment type="caution">
    <text evidence="2">The sequence shown here is derived from an EMBL/GenBank/DDBJ whole genome shotgun (WGS) entry which is preliminary data.</text>
</comment>
<keyword evidence="3" id="KW-1185">Reference proteome</keyword>
<protein>
    <submittedName>
        <fullName evidence="2">Uncharacterized protein</fullName>
    </submittedName>
</protein>
<feature type="compositionally biased region" description="Pro residues" evidence="1">
    <location>
        <begin position="192"/>
        <end position="217"/>
    </location>
</feature>